<name>X0UG38_9ZZZZ</name>
<gene>
    <name evidence="1" type="ORF">S01H1_27091</name>
</gene>
<protein>
    <submittedName>
        <fullName evidence="1">Uncharacterized protein</fullName>
    </submittedName>
</protein>
<reference evidence="1" key="1">
    <citation type="journal article" date="2014" name="Front. Microbiol.">
        <title>High frequency of phylogenetically diverse reductive dehalogenase-homologous genes in deep subseafloor sedimentary metagenomes.</title>
        <authorList>
            <person name="Kawai M."/>
            <person name="Futagami T."/>
            <person name="Toyoda A."/>
            <person name="Takaki Y."/>
            <person name="Nishi S."/>
            <person name="Hori S."/>
            <person name="Arai W."/>
            <person name="Tsubouchi T."/>
            <person name="Morono Y."/>
            <person name="Uchiyama I."/>
            <person name="Ito T."/>
            <person name="Fujiyama A."/>
            <person name="Inagaki F."/>
            <person name="Takami H."/>
        </authorList>
    </citation>
    <scope>NUCLEOTIDE SEQUENCE</scope>
    <source>
        <strain evidence="1">Expedition CK06-06</strain>
    </source>
</reference>
<organism evidence="1">
    <name type="scientific">marine sediment metagenome</name>
    <dbReference type="NCBI Taxonomy" id="412755"/>
    <lineage>
        <taxon>unclassified sequences</taxon>
        <taxon>metagenomes</taxon>
        <taxon>ecological metagenomes</taxon>
    </lineage>
</organism>
<accession>X0UG38</accession>
<comment type="caution">
    <text evidence="1">The sequence shown here is derived from an EMBL/GenBank/DDBJ whole genome shotgun (WGS) entry which is preliminary data.</text>
</comment>
<evidence type="ECO:0000313" key="1">
    <source>
        <dbReference type="EMBL" id="GAF87450.1"/>
    </source>
</evidence>
<sequence length="80" mass="9244">TGFKEKVAVSGRVMSRSTHIQVLLEDDIVGEVVVRPVEEHGLEVWCEVYGDAKKGLHLPELEKLMNTDPLRKFVPRRRYR</sequence>
<dbReference type="AlphaFoldDB" id="X0UG38"/>
<proteinExistence type="predicted"/>
<dbReference type="EMBL" id="BARS01016464">
    <property type="protein sequence ID" value="GAF87450.1"/>
    <property type="molecule type" value="Genomic_DNA"/>
</dbReference>
<feature type="non-terminal residue" evidence="1">
    <location>
        <position position="1"/>
    </location>
</feature>